<protein>
    <recommendedName>
        <fullName evidence="3">Xylulose kinase-1</fullName>
    </recommendedName>
</protein>
<accession>A0ABQ4Z3L2</accession>
<gene>
    <name evidence="1" type="ORF">Tco_0749979</name>
</gene>
<evidence type="ECO:0000313" key="1">
    <source>
        <dbReference type="EMBL" id="GJS83438.1"/>
    </source>
</evidence>
<dbReference type="Proteomes" id="UP001151760">
    <property type="component" value="Unassembled WGS sequence"/>
</dbReference>
<name>A0ABQ4Z3L2_9ASTR</name>
<reference evidence="1" key="1">
    <citation type="journal article" date="2022" name="Int. J. Mol. Sci.">
        <title>Draft Genome of Tanacetum Coccineum: Genomic Comparison of Closely Related Tanacetum-Family Plants.</title>
        <authorList>
            <person name="Yamashiro T."/>
            <person name="Shiraishi A."/>
            <person name="Nakayama K."/>
            <person name="Satake H."/>
        </authorList>
    </citation>
    <scope>NUCLEOTIDE SEQUENCE</scope>
</reference>
<proteinExistence type="predicted"/>
<reference evidence="1" key="2">
    <citation type="submission" date="2022-01" db="EMBL/GenBank/DDBJ databases">
        <authorList>
            <person name="Yamashiro T."/>
            <person name="Shiraishi A."/>
            <person name="Satake H."/>
            <person name="Nakayama K."/>
        </authorList>
    </citation>
    <scope>NUCLEOTIDE SEQUENCE</scope>
</reference>
<organism evidence="1 2">
    <name type="scientific">Tanacetum coccineum</name>
    <dbReference type="NCBI Taxonomy" id="301880"/>
    <lineage>
        <taxon>Eukaryota</taxon>
        <taxon>Viridiplantae</taxon>
        <taxon>Streptophyta</taxon>
        <taxon>Embryophyta</taxon>
        <taxon>Tracheophyta</taxon>
        <taxon>Spermatophyta</taxon>
        <taxon>Magnoliopsida</taxon>
        <taxon>eudicotyledons</taxon>
        <taxon>Gunneridae</taxon>
        <taxon>Pentapetalae</taxon>
        <taxon>asterids</taxon>
        <taxon>campanulids</taxon>
        <taxon>Asterales</taxon>
        <taxon>Asteraceae</taxon>
        <taxon>Asteroideae</taxon>
        <taxon>Anthemideae</taxon>
        <taxon>Anthemidinae</taxon>
        <taxon>Tanacetum</taxon>
    </lineage>
</organism>
<sequence>MADLTFTDSHNMVAYLKKSKDNADFAEIVDFLNASPIRYALIVSPTVYVSYIEQFWSTIKIKTVNNETQIRAKVDGKTIVITQSFVRRDLHFDDEDGITCLTNTEIFENLQLMGYEKLSDKLTVLKPLFSPQWKYLIHTILQCLSSKSTACNEFAVFNDEYDTPSHTKKVFANMRRQGKYFSGTVTPLFATMLIQPQADVVKV</sequence>
<dbReference type="EMBL" id="BQNB010010900">
    <property type="protein sequence ID" value="GJS83438.1"/>
    <property type="molecule type" value="Genomic_DNA"/>
</dbReference>
<comment type="caution">
    <text evidence="1">The sequence shown here is derived from an EMBL/GenBank/DDBJ whole genome shotgun (WGS) entry which is preliminary data.</text>
</comment>
<evidence type="ECO:0000313" key="2">
    <source>
        <dbReference type="Proteomes" id="UP001151760"/>
    </source>
</evidence>
<evidence type="ECO:0008006" key="3">
    <source>
        <dbReference type="Google" id="ProtNLM"/>
    </source>
</evidence>
<keyword evidence="2" id="KW-1185">Reference proteome</keyword>